<feature type="transmembrane region" description="Helical" evidence="9">
    <location>
        <begin position="230"/>
        <end position="251"/>
    </location>
</feature>
<comment type="subcellular location">
    <subcellularLocation>
        <location evidence="1">Cell membrane</location>
        <topology evidence="1">Multi-pass membrane protein</topology>
    </subcellularLocation>
</comment>
<comment type="similarity">
    <text evidence="2">Belongs to the binding-protein-dependent transport system permease family. FecCD subfamily.</text>
</comment>
<dbReference type="PANTHER" id="PTHR30472">
    <property type="entry name" value="FERRIC ENTEROBACTIN TRANSPORT SYSTEM PERMEASE PROTEIN"/>
    <property type="match status" value="1"/>
</dbReference>
<feature type="transmembrane region" description="Helical" evidence="9">
    <location>
        <begin position="130"/>
        <end position="152"/>
    </location>
</feature>
<dbReference type="GO" id="GO:0005886">
    <property type="term" value="C:plasma membrane"/>
    <property type="evidence" value="ECO:0007669"/>
    <property type="project" value="UniProtKB-SubCell"/>
</dbReference>
<keyword evidence="5 9" id="KW-0812">Transmembrane</keyword>
<dbReference type="Proteomes" id="UP000218690">
    <property type="component" value="Unassembled WGS sequence"/>
</dbReference>
<organism evidence="10 11">
    <name type="scientific">Corynebacterium accolens</name>
    <dbReference type="NCBI Taxonomy" id="38284"/>
    <lineage>
        <taxon>Bacteria</taxon>
        <taxon>Bacillati</taxon>
        <taxon>Actinomycetota</taxon>
        <taxon>Actinomycetes</taxon>
        <taxon>Mycobacteriales</taxon>
        <taxon>Corynebacteriaceae</taxon>
        <taxon>Corynebacterium</taxon>
    </lineage>
</organism>
<keyword evidence="7 9" id="KW-0472">Membrane</keyword>
<keyword evidence="6 9" id="KW-1133">Transmembrane helix</keyword>
<evidence type="ECO:0000256" key="8">
    <source>
        <dbReference type="SAM" id="MobiDB-lite"/>
    </source>
</evidence>
<feature type="transmembrane region" description="Helical" evidence="9">
    <location>
        <begin position="346"/>
        <end position="365"/>
    </location>
</feature>
<evidence type="ECO:0000256" key="3">
    <source>
        <dbReference type="ARBA" id="ARBA00022448"/>
    </source>
</evidence>
<dbReference type="CDD" id="cd06550">
    <property type="entry name" value="TM_ABC_iron-siderophores_like"/>
    <property type="match status" value="1"/>
</dbReference>
<evidence type="ECO:0000256" key="2">
    <source>
        <dbReference type="ARBA" id="ARBA00007935"/>
    </source>
</evidence>
<dbReference type="Gene3D" id="1.10.3470.10">
    <property type="entry name" value="ABC transporter involved in vitamin B12 uptake, BtuC"/>
    <property type="match status" value="1"/>
</dbReference>
<evidence type="ECO:0000313" key="11">
    <source>
        <dbReference type="Proteomes" id="UP000218690"/>
    </source>
</evidence>
<name>A0A2A4ANA3_9CORY</name>
<sequence length="372" mass="38254">MAISTPHAQSPSQSHLGSRADATADASASAPSGKIPRRLVGLGVLFLLLLASIVASIVFGSRQIPFGEVSAVFRDLGTAFGHAEGLNVDQRVIVELRIPRTLLGLVAGAALGASGALIQGHTRNPLADTGILGINYGASLAVVASFSLLGVTSVWATSMWAFGGAIAATALVFSLASIGGGQANPMTLVLGGAALSAVLSAIISGFILTDDANLDRMRFWTVGSIAGRDLTVFYGVLPFILVGLLLAFITAPQLNLLNLGDDIASGLGINTQRARLIGMALIALLAGAATAAAGPITFIGLVVPHLVRAITGPDYRWILPYSALTGAVMMLFADVVGRLIARPGELQVGIILAFVGAPFFIALIYRRRVVAI</sequence>
<feature type="transmembrane region" description="Helical" evidence="9">
    <location>
        <begin position="186"/>
        <end position="209"/>
    </location>
</feature>
<comment type="caution">
    <text evidence="10">The sequence shown here is derived from an EMBL/GenBank/DDBJ whole genome shotgun (WGS) entry which is preliminary data.</text>
</comment>
<evidence type="ECO:0000256" key="7">
    <source>
        <dbReference type="ARBA" id="ARBA00023136"/>
    </source>
</evidence>
<evidence type="ECO:0000256" key="1">
    <source>
        <dbReference type="ARBA" id="ARBA00004651"/>
    </source>
</evidence>
<feature type="region of interest" description="Disordered" evidence="8">
    <location>
        <begin position="1"/>
        <end position="31"/>
    </location>
</feature>
<evidence type="ECO:0000313" key="10">
    <source>
        <dbReference type="EMBL" id="PCC83760.1"/>
    </source>
</evidence>
<evidence type="ECO:0000256" key="9">
    <source>
        <dbReference type="SAM" id="Phobius"/>
    </source>
</evidence>
<feature type="transmembrane region" description="Helical" evidence="9">
    <location>
        <begin position="101"/>
        <end position="118"/>
    </location>
</feature>
<dbReference type="FunFam" id="1.10.3470.10:FF:000001">
    <property type="entry name" value="Vitamin B12 ABC transporter permease BtuC"/>
    <property type="match status" value="1"/>
</dbReference>
<dbReference type="Pfam" id="PF01032">
    <property type="entry name" value="FecCD"/>
    <property type="match status" value="1"/>
</dbReference>
<reference evidence="10 11" key="1">
    <citation type="submission" date="2017-09" db="EMBL/GenBank/DDBJ databases">
        <title>Draft Genome Sequence of Corynebacterium accolens AH4003.</title>
        <authorList>
            <person name="Chen Y."/>
            <person name="Oosthuysen W.F."/>
            <person name="Kelley S."/>
            <person name="Horswill A."/>
        </authorList>
    </citation>
    <scope>NUCLEOTIDE SEQUENCE [LARGE SCALE GENOMIC DNA]</scope>
    <source>
        <strain evidence="10 11">AH4003</strain>
    </source>
</reference>
<accession>A0A2A4ANA3</accession>
<feature type="compositionally biased region" description="Low complexity" evidence="8">
    <location>
        <begin position="20"/>
        <end position="30"/>
    </location>
</feature>
<protein>
    <submittedName>
        <fullName evidence="10">Iron ABC transporter permease</fullName>
    </submittedName>
</protein>
<keyword evidence="3" id="KW-0813">Transport</keyword>
<evidence type="ECO:0000256" key="6">
    <source>
        <dbReference type="ARBA" id="ARBA00022989"/>
    </source>
</evidence>
<dbReference type="PANTHER" id="PTHR30472:SF1">
    <property type="entry name" value="FE(3+) DICITRATE TRANSPORT SYSTEM PERMEASE PROTEIN FECC-RELATED"/>
    <property type="match status" value="1"/>
</dbReference>
<dbReference type="AlphaFoldDB" id="A0A2A4ANA3"/>
<dbReference type="SUPFAM" id="SSF81345">
    <property type="entry name" value="ABC transporter involved in vitamin B12 uptake, BtuC"/>
    <property type="match status" value="1"/>
</dbReference>
<dbReference type="InterPro" id="IPR037294">
    <property type="entry name" value="ABC_BtuC-like"/>
</dbReference>
<feature type="transmembrane region" description="Helical" evidence="9">
    <location>
        <begin position="276"/>
        <end position="306"/>
    </location>
</feature>
<dbReference type="InterPro" id="IPR000522">
    <property type="entry name" value="ABC_transptr_permease_BtuC"/>
</dbReference>
<proteinExistence type="inferred from homology"/>
<feature type="transmembrane region" description="Helical" evidence="9">
    <location>
        <begin position="159"/>
        <end position="180"/>
    </location>
</feature>
<keyword evidence="4" id="KW-1003">Cell membrane</keyword>
<evidence type="ECO:0000256" key="4">
    <source>
        <dbReference type="ARBA" id="ARBA00022475"/>
    </source>
</evidence>
<dbReference type="GO" id="GO:0033214">
    <property type="term" value="P:siderophore-iron import into cell"/>
    <property type="evidence" value="ECO:0007669"/>
    <property type="project" value="TreeGrafter"/>
</dbReference>
<feature type="compositionally biased region" description="Polar residues" evidence="8">
    <location>
        <begin position="1"/>
        <end position="16"/>
    </location>
</feature>
<feature type="transmembrane region" description="Helical" evidence="9">
    <location>
        <begin position="318"/>
        <end position="340"/>
    </location>
</feature>
<dbReference type="GO" id="GO:0022857">
    <property type="term" value="F:transmembrane transporter activity"/>
    <property type="evidence" value="ECO:0007669"/>
    <property type="project" value="InterPro"/>
</dbReference>
<evidence type="ECO:0000256" key="5">
    <source>
        <dbReference type="ARBA" id="ARBA00022692"/>
    </source>
</evidence>
<feature type="transmembrane region" description="Helical" evidence="9">
    <location>
        <begin position="39"/>
        <end position="59"/>
    </location>
</feature>
<gene>
    <name evidence="10" type="ORF">COM45_01675</name>
</gene>
<dbReference type="EMBL" id="NWBP01000006">
    <property type="protein sequence ID" value="PCC83760.1"/>
    <property type="molecule type" value="Genomic_DNA"/>
</dbReference>